<proteinExistence type="predicted"/>
<feature type="compositionally biased region" description="Basic and acidic residues" evidence="5">
    <location>
        <begin position="1096"/>
        <end position="1126"/>
    </location>
</feature>
<feature type="compositionally biased region" description="Polar residues" evidence="5">
    <location>
        <begin position="1073"/>
        <end position="1086"/>
    </location>
</feature>
<dbReference type="GO" id="GO:0043539">
    <property type="term" value="F:protein serine/threonine kinase activator activity"/>
    <property type="evidence" value="ECO:0007669"/>
    <property type="project" value="TreeGrafter"/>
</dbReference>
<dbReference type="Pfam" id="PF00533">
    <property type="entry name" value="BRCT"/>
    <property type="match status" value="1"/>
</dbReference>
<protein>
    <recommendedName>
        <fullName evidence="6">DBF4-type domain-containing protein</fullName>
    </recommendedName>
</protein>
<comment type="caution">
    <text evidence="7">The sequence shown here is derived from an EMBL/GenBank/DDBJ whole genome shotgun (WGS) entry which is preliminary data.</text>
</comment>
<dbReference type="GO" id="GO:0003676">
    <property type="term" value="F:nucleic acid binding"/>
    <property type="evidence" value="ECO:0007669"/>
    <property type="project" value="InterPro"/>
</dbReference>
<dbReference type="GO" id="GO:0008270">
    <property type="term" value="F:zinc ion binding"/>
    <property type="evidence" value="ECO:0007669"/>
    <property type="project" value="UniProtKB-KW"/>
</dbReference>
<dbReference type="EMBL" id="JAEAOA010002359">
    <property type="protein sequence ID" value="KAK3603141.1"/>
    <property type="molecule type" value="Genomic_DNA"/>
</dbReference>
<evidence type="ECO:0000313" key="7">
    <source>
        <dbReference type="EMBL" id="KAK3603141.1"/>
    </source>
</evidence>
<keyword evidence="1" id="KW-0479">Metal-binding</keyword>
<feature type="region of interest" description="Disordered" evidence="5">
    <location>
        <begin position="1738"/>
        <end position="1761"/>
    </location>
</feature>
<reference evidence="7" key="2">
    <citation type="journal article" date="2021" name="Genome Biol. Evol.">
        <title>Developing a high-quality reference genome for a parasitic bivalve with doubly uniparental inheritance (Bivalvia: Unionida).</title>
        <authorList>
            <person name="Smith C.H."/>
        </authorList>
    </citation>
    <scope>NUCLEOTIDE SEQUENCE</scope>
    <source>
        <strain evidence="7">CHS0354</strain>
        <tissue evidence="7">Mantle</tissue>
    </source>
</reference>
<name>A0AAE0T3M9_9BIVA</name>
<dbReference type="PROSITE" id="PS51265">
    <property type="entry name" value="ZF_DBF4"/>
    <property type="match status" value="1"/>
</dbReference>
<keyword evidence="2 4" id="KW-0863">Zinc-finger</keyword>
<evidence type="ECO:0000256" key="2">
    <source>
        <dbReference type="ARBA" id="ARBA00022771"/>
    </source>
</evidence>
<dbReference type="GO" id="GO:0010571">
    <property type="term" value="P:positive regulation of nuclear cell cycle DNA replication"/>
    <property type="evidence" value="ECO:0007669"/>
    <property type="project" value="TreeGrafter"/>
</dbReference>
<dbReference type="GO" id="GO:0031431">
    <property type="term" value="C:Dbf4-dependent protein kinase complex"/>
    <property type="evidence" value="ECO:0007669"/>
    <property type="project" value="TreeGrafter"/>
</dbReference>
<feature type="region of interest" description="Disordered" evidence="5">
    <location>
        <begin position="1784"/>
        <end position="1806"/>
    </location>
</feature>
<feature type="region of interest" description="Disordered" evidence="5">
    <location>
        <begin position="751"/>
        <end position="776"/>
    </location>
</feature>
<keyword evidence="3" id="KW-0862">Zinc</keyword>
<dbReference type="GO" id="GO:1901987">
    <property type="term" value="P:regulation of cell cycle phase transition"/>
    <property type="evidence" value="ECO:0007669"/>
    <property type="project" value="TreeGrafter"/>
</dbReference>
<feature type="compositionally biased region" description="Basic and acidic residues" evidence="5">
    <location>
        <begin position="80"/>
        <end position="89"/>
    </location>
</feature>
<dbReference type="InterPro" id="IPR001357">
    <property type="entry name" value="BRCT_dom"/>
</dbReference>
<evidence type="ECO:0000256" key="5">
    <source>
        <dbReference type="SAM" id="MobiDB-lite"/>
    </source>
</evidence>
<feature type="region of interest" description="Disordered" evidence="5">
    <location>
        <begin position="1200"/>
        <end position="1224"/>
    </location>
</feature>
<feature type="region of interest" description="Disordered" evidence="5">
    <location>
        <begin position="1695"/>
        <end position="1723"/>
    </location>
</feature>
<reference evidence="7" key="1">
    <citation type="journal article" date="2021" name="Genome Biol. Evol.">
        <title>A High-Quality Reference Genome for a Parasitic Bivalve with Doubly Uniparental Inheritance (Bivalvia: Unionida).</title>
        <authorList>
            <person name="Smith C.H."/>
        </authorList>
    </citation>
    <scope>NUCLEOTIDE SEQUENCE</scope>
    <source>
        <strain evidence="7">CHS0354</strain>
    </source>
</reference>
<sequence length="2174" mass="244258">MKRGAATKHKEGLKGKRKLEFCTNSKLSSVKLPLTGKSLYLDVKDSRTRRNLEENLKKFGATVEDFLSKDLNYLITSQPRPKDKDDNLHSPDSQAAVDTPSPFSCGVSPALTSAEPQKVVTVTRGKAIAERAKLKGSVSSVVQNAEKWGVKIVSLEATVKWIEKELKKLPKEKSAKHPSAKENQRHEHGIKIKKLHSPFLKFEAVNQCYRPCHSQLEVWPRVNTDTRKGTCPFDGAGLAQDEPSREERGELVEAAQLDALIFASPKEEQEETHAGASTKISKDATHKFGGGRLITSGELRRRKEQKRRQERKRGYCECCNIKYEDLDKHVQEQQHWSFARDKQNFTSLDTLISSAPSTAEYLQKILMGHIQQIKVTRQPESSEEDVDLIVENHEGADDEQWSNDNLCRNAEAEGNQYGRSIRSPSLENRRQNSALVTARAEEKILLPVASNRIDGREGNVYSDKRDKMLLTERRKSKRLANSGLCGTIEEASMELEKGPCLPEETGSNSKVEVDKAITNEKLESKDLSVIENLSSTNRHGPENDSKSICITRKNVSHKMSPEITNTALNSAKPPLCERQSKVTAEMHLHQSHFQNEDEEQHCTIALFSKKVLPASNTVILAKQNGAYSSSCTFMASKKSKIVELSNICSDSKKMSEDECIVDEHQTIHHENNDNCDEKNSEKFVALIHENKDWADNKQSSNGNLCRNAEANGNRYGRSIRSPRLEKKRQNSALVTVRAEKKASLPVCLNSNRIDGREGNVAPDKRDEISQTEGRKSKRLANSGLCGATEEVSMKLEKGPCVLEDTESNSKADADKAIISELSLQMESKELSVIKNMSGNGKPGLENDNKSVCITRKNVGHKMPPNITNTSLNSVETPVSERQSKITAKLRLQQSHFQEEDDDDDCTLTLFSRRALPKSNTTVTLAKENYSYSSLCTHRASKKSKPVELTNICSDSKKMSQDECILDKYQTIHHENKDMKNSNKDILCTKSHTAKSGHCNATKKKKGRQKVVNNGTEEPENGAHECEITNNVEESKYKTKLWSLIGQIDGQIETMVADEKTDSVSLLNYHTEMNSNQCEEEPSVTQKCSRKRNGTLHQDKGNNADVHKNSQSNKDAHQDSRNDKNEGNIDNENYKICFPEENGREKKLAQKNKDDLTLNVTGNVVVCNEFVSNQNQSLESPRRQEKKVKGKDILKNTDDEIHNHETDGISGHKVHPKEHTETKPLSGRDLKVNLREDRLIVDGKNEAGITKVNEELDDGSKKSDYLSTTKQNGEMSFDGNIVQNLNTESALEGKTQVARYSRSLKKEGLTQNKDSETQITKPNDDFGVKSLMNDGNCTLSKIEDKNKSARCGLATSVLDDKFELMDFNVSKSHFNANGTIDTFKEIPDKIEVSPEMLIFRQSIAEMAKLRRQNRSSLQTGETNNDMISQVSSFIVNAVSSDSKKKISQHSKHRSIHTKQRQNKRSRLHSGRNNMCTATGVEKVELSANKGEALELEMDMWNSRSMSSAKSSTDCVRKIMKTDAAKRKCNMLALRKTSVKSNFKKLRSSKVTVLECVSSPRKGKFYESDAISTKLPKSLDENVHGPSKWAKAEVSCQENRSQSPVFNKSPKLRHVRATRQLHAHDYYDTENLSDPVIHHVQTDLYKFSQLKRPRSERFATVKTQEIERDVKQNLGRLTEQCKGDRLIQNKVLTPGKSREDEDVISSPKSGFSYSPRLESLHGRSRPRAEYGKIVLSTGKNRSLPRSKKDLSKSFSERIDESEMEARQSLSHGIICADNNELTAGSTGSWKSFEGKRNKPDADEEKHETQCFTDRSFEIQAQQISKKRKLDQFKFEIQGNKNIEGIQSARNNSSRSEKIKECDIYQKKSSIVQGNKSLVGQDSETVVNYKVTSQQSCDETSTRLVALGKRGLNENVSNRTNAHCVSAATNPSVSNNLSKGKEKDMSQNVSFMNEDRKLPLKWSPAGLNVTSNGKKKVKLKRHWSLLSKRSAQAIFSEEDDRSSFTGFTEEEVSAKLSLHSDISFENCSEVSFDEKSHEEWVIDDEEKLETQKVSGNIMDFGQFLPATFSSPGKHSSSSWDDACEDYLNKSIQHVTPLGKFWLKSPHKSPGKLNSGLLISVPENGSGLESSIFQTPRKDRSRKNISTLKEVPSVEKIDDDIEFNYLSPQKLQSNFSLW</sequence>
<feature type="region of interest" description="Disordered" evidence="5">
    <location>
        <begin position="1440"/>
        <end position="1472"/>
    </location>
</feature>
<dbReference type="Proteomes" id="UP001195483">
    <property type="component" value="Unassembled WGS sequence"/>
</dbReference>
<evidence type="ECO:0000256" key="1">
    <source>
        <dbReference type="ARBA" id="ARBA00022723"/>
    </source>
</evidence>
<dbReference type="PANTHER" id="PTHR15375:SF26">
    <property type="entry name" value="PROTEIN CHIFFON"/>
    <property type="match status" value="1"/>
</dbReference>
<feature type="region of interest" description="Disordered" evidence="5">
    <location>
        <begin position="1073"/>
        <end position="1136"/>
    </location>
</feature>
<dbReference type="FunFam" id="6.10.250.3410:FF:000001">
    <property type="entry name" value="Protein DBF4 homolog A"/>
    <property type="match status" value="1"/>
</dbReference>
<feature type="compositionally biased region" description="Basic and acidic residues" evidence="5">
    <location>
        <begin position="753"/>
        <end position="774"/>
    </location>
</feature>
<keyword evidence="8" id="KW-1185">Reference proteome</keyword>
<evidence type="ECO:0000256" key="4">
    <source>
        <dbReference type="PROSITE-ProRule" id="PRU00600"/>
    </source>
</evidence>
<reference evidence="7" key="3">
    <citation type="submission" date="2023-05" db="EMBL/GenBank/DDBJ databases">
        <authorList>
            <person name="Smith C.H."/>
        </authorList>
    </citation>
    <scope>NUCLEOTIDE SEQUENCE</scope>
    <source>
        <strain evidence="7">CHS0354</strain>
        <tissue evidence="7">Mantle</tissue>
    </source>
</reference>
<dbReference type="PANTHER" id="PTHR15375">
    <property type="entry name" value="ACTIVATOR OF S-PHASE KINASE-RELATED"/>
    <property type="match status" value="1"/>
</dbReference>
<dbReference type="InterPro" id="IPR051590">
    <property type="entry name" value="Replication_Regulatory_Kinase"/>
</dbReference>
<evidence type="ECO:0000256" key="3">
    <source>
        <dbReference type="ARBA" id="ARBA00022833"/>
    </source>
</evidence>
<evidence type="ECO:0000313" key="8">
    <source>
        <dbReference type="Proteomes" id="UP001195483"/>
    </source>
</evidence>
<feature type="compositionally biased region" description="Basic residues" evidence="5">
    <location>
        <begin position="1444"/>
        <end position="1468"/>
    </location>
</feature>
<dbReference type="Gene3D" id="6.10.250.3410">
    <property type="entry name" value="DBF zinc finger"/>
    <property type="match status" value="1"/>
</dbReference>
<feature type="domain" description="DBF4-type" evidence="6">
    <location>
        <begin position="309"/>
        <end position="358"/>
    </location>
</feature>
<feature type="region of interest" description="Disordered" evidence="5">
    <location>
        <begin position="695"/>
        <end position="731"/>
    </location>
</feature>
<feature type="region of interest" description="Disordered" evidence="5">
    <location>
        <begin position="266"/>
        <end position="306"/>
    </location>
</feature>
<feature type="compositionally biased region" description="Polar residues" evidence="5">
    <location>
        <begin position="865"/>
        <end position="878"/>
    </location>
</feature>
<feature type="region of interest" description="Disordered" evidence="5">
    <location>
        <begin position="858"/>
        <end position="878"/>
    </location>
</feature>
<feature type="region of interest" description="Disordered" evidence="5">
    <location>
        <begin position="77"/>
        <end position="101"/>
    </location>
</feature>
<dbReference type="InterPro" id="IPR006572">
    <property type="entry name" value="Znf_DBF"/>
</dbReference>
<evidence type="ECO:0000259" key="6">
    <source>
        <dbReference type="PROSITE" id="PS51265"/>
    </source>
</evidence>
<dbReference type="InterPro" id="IPR038545">
    <property type="entry name" value="Znf_DBF_sf"/>
</dbReference>
<dbReference type="SMART" id="SM00586">
    <property type="entry name" value="ZnF_DBF"/>
    <property type="match status" value="1"/>
</dbReference>
<accession>A0AAE0T3M9</accession>
<dbReference type="Pfam" id="PF07535">
    <property type="entry name" value="zf-DBF"/>
    <property type="match status" value="1"/>
</dbReference>
<feature type="compositionally biased region" description="Basic and acidic residues" evidence="5">
    <location>
        <begin position="1744"/>
        <end position="1761"/>
    </location>
</feature>
<feature type="compositionally biased region" description="Basic and acidic residues" evidence="5">
    <location>
        <begin position="1790"/>
        <end position="1806"/>
    </location>
</feature>
<organism evidence="7 8">
    <name type="scientific">Potamilus streckersoni</name>
    <dbReference type="NCBI Taxonomy" id="2493646"/>
    <lineage>
        <taxon>Eukaryota</taxon>
        <taxon>Metazoa</taxon>
        <taxon>Spiralia</taxon>
        <taxon>Lophotrochozoa</taxon>
        <taxon>Mollusca</taxon>
        <taxon>Bivalvia</taxon>
        <taxon>Autobranchia</taxon>
        <taxon>Heteroconchia</taxon>
        <taxon>Palaeoheterodonta</taxon>
        <taxon>Unionida</taxon>
        <taxon>Unionoidea</taxon>
        <taxon>Unionidae</taxon>
        <taxon>Ambleminae</taxon>
        <taxon>Lampsilini</taxon>
        <taxon>Potamilus</taxon>
    </lineage>
</organism>
<gene>
    <name evidence="7" type="ORF">CHS0354_042966</name>
</gene>